<dbReference type="Proteomes" id="UP000217790">
    <property type="component" value="Unassembled WGS sequence"/>
</dbReference>
<dbReference type="EMBL" id="KZ293682">
    <property type="protein sequence ID" value="PBK86760.1"/>
    <property type="molecule type" value="Genomic_DNA"/>
</dbReference>
<keyword evidence="2" id="KW-1185">Reference proteome</keyword>
<accession>A0A2H3CY56</accession>
<evidence type="ECO:0000313" key="1">
    <source>
        <dbReference type="EMBL" id="PBK86760.1"/>
    </source>
</evidence>
<dbReference type="AlphaFoldDB" id="A0A2H3CY56"/>
<proteinExistence type="predicted"/>
<protein>
    <submittedName>
        <fullName evidence="1">Uncharacterized protein</fullName>
    </submittedName>
</protein>
<name>A0A2H3CY56_ARMGA</name>
<organism evidence="1 2">
    <name type="scientific">Armillaria gallica</name>
    <name type="common">Bulbous honey fungus</name>
    <name type="synonym">Armillaria bulbosa</name>
    <dbReference type="NCBI Taxonomy" id="47427"/>
    <lineage>
        <taxon>Eukaryota</taxon>
        <taxon>Fungi</taxon>
        <taxon>Dikarya</taxon>
        <taxon>Basidiomycota</taxon>
        <taxon>Agaricomycotina</taxon>
        <taxon>Agaricomycetes</taxon>
        <taxon>Agaricomycetidae</taxon>
        <taxon>Agaricales</taxon>
        <taxon>Marasmiineae</taxon>
        <taxon>Physalacriaceae</taxon>
        <taxon>Armillaria</taxon>
    </lineage>
</organism>
<evidence type="ECO:0000313" key="2">
    <source>
        <dbReference type="Proteomes" id="UP000217790"/>
    </source>
</evidence>
<gene>
    <name evidence="1" type="ORF">ARMGADRAFT_1086266</name>
</gene>
<dbReference type="InParanoid" id="A0A2H3CY56"/>
<reference evidence="2" key="1">
    <citation type="journal article" date="2017" name="Nat. Ecol. Evol.">
        <title>Genome expansion and lineage-specific genetic innovations in the forest pathogenic fungi Armillaria.</title>
        <authorList>
            <person name="Sipos G."/>
            <person name="Prasanna A.N."/>
            <person name="Walter M.C."/>
            <person name="O'Connor E."/>
            <person name="Balint B."/>
            <person name="Krizsan K."/>
            <person name="Kiss B."/>
            <person name="Hess J."/>
            <person name="Varga T."/>
            <person name="Slot J."/>
            <person name="Riley R."/>
            <person name="Boka B."/>
            <person name="Rigling D."/>
            <person name="Barry K."/>
            <person name="Lee J."/>
            <person name="Mihaltcheva S."/>
            <person name="LaButti K."/>
            <person name="Lipzen A."/>
            <person name="Waldron R."/>
            <person name="Moloney N.M."/>
            <person name="Sperisen C."/>
            <person name="Kredics L."/>
            <person name="Vagvoelgyi C."/>
            <person name="Patrignani A."/>
            <person name="Fitzpatrick D."/>
            <person name="Nagy I."/>
            <person name="Doyle S."/>
            <person name="Anderson J.B."/>
            <person name="Grigoriev I.V."/>
            <person name="Gueldener U."/>
            <person name="Muensterkoetter M."/>
            <person name="Nagy L.G."/>
        </authorList>
    </citation>
    <scope>NUCLEOTIDE SEQUENCE [LARGE SCALE GENOMIC DNA]</scope>
    <source>
        <strain evidence="2">Ar21-2</strain>
    </source>
</reference>
<sequence length="277" mass="30487">MPSPAVDGLSNATATRPQVTNTSSRWYYAILMAIPLLRSSFLGLTMTQEKCISRLRSGQVISPFNIAILVADSARWRFQCAGKVHVTFSVVLPLSVLTSYRFPSDRGADFNYACILQDGSTLSNLQAVCAGDTTCYVLKAMLGLCSLFAGDKMAGTGNRGFGFAVDYRFLPCSRPRRSVEDACAPRKLPMLVAHGRLKSSSNSRLQFGTTFRLRTVIIPNVNLHAKADPCAPSFCCALVRGDAKRWLSRPFGWTWTVRWKTALVLDEVNGRENFLGV</sequence>
<dbReference type="OrthoDB" id="3103499at2759"/>